<protein>
    <submittedName>
        <fullName evidence="1">Uncharacterized protein</fullName>
    </submittedName>
</protein>
<evidence type="ECO:0000313" key="1">
    <source>
        <dbReference type="EMBL" id="CUM62314.1"/>
    </source>
</evidence>
<organism evidence="1">
    <name type="scientific">Planktothrix agardhii</name>
    <name type="common">Oscillatoria agardhii</name>
    <dbReference type="NCBI Taxonomy" id="1160"/>
    <lineage>
        <taxon>Bacteria</taxon>
        <taxon>Bacillati</taxon>
        <taxon>Cyanobacteriota</taxon>
        <taxon>Cyanophyceae</taxon>
        <taxon>Oscillatoriophycideae</taxon>
        <taxon>Oscillatoriales</taxon>
        <taxon>Microcoleaceae</taxon>
        <taxon>Planktothrix</taxon>
    </lineage>
</organism>
<dbReference type="AlphaFoldDB" id="A0A1J1JLJ6"/>
<proteinExistence type="predicted"/>
<dbReference type="EMBL" id="LO018305">
    <property type="protein sequence ID" value="CUM62314.1"/>
    <property type="molecule type" value="Genomic_DNA"/>
</dbReference>
<accession>A0A1J1JLJ6</accession>
<reference evidence="1" key="1">
    <citation type="submission" date="2015-09" db="EMBL/GenBank/DDBJ databases">
        <authorList>
            <person name="Jackson K.R."/>
            <person name="Lunt B.L."/>
            <person name="Fisher J.N.B."/>
            <person name="Gardner A.V."/>
            <person name="Bailey M.E."/>
            <person name="Deus L.M."/>
            <person name="Earl A.S."/>
            <person name="Gibby P.D."/>
            <person name="Hartmann K.A."/>
            <person name="Liu J.E."/>
            <person name="Manci A.M."/>
            <person name="Nielsen D.A."/>
            <person name="Solomon M.B."/>
            <person name="Breakwell D.P."/>
            <person name="Burnett S.H."/>
            <person name="Grose J.H."/>
        </authorList>
    </citation>
    <scope>NUCLEOTIDE SEQUENCE</scope>
    <source>
        <strain evidence="1">7805</strain>
    </source>
</reference>
<gene>
    <name evidence="1" type="ORF">PLAM_mp0019</name>
</gene>
<name>A0A1J1JLJ6_PLAAG</name>
<sequence>MASDLTVTDNITYRIQRSPLLMQELTRFYRTLPKLLLVIMTIAEDAFNIKSI</sequence>